<dbReference type="OMA" id="WMKWPKS"/>
<accession>H3A9G0</accession>
<reference evidence="1" key="3">
    <citation type="submission" date="2025-09" db="UniProtKB">
        <authorList>
            <consortium name="Ensembl"/>
        </authorList>
    </citation>
    <scope>IDENTIFICATION</scope>
</reference>
<evidence type="ECO:0000313" key="1">
    <source>
        <dbReference type="Ensembl" id="ENSLACP00000006281.1"/>
    </source>
</evidence>
<evidence type="ECO:0000313" key="2">
    <source>
        <dbReference type="Proteomes" id="UP000008672"/>
    </source>
</evidence>
<reference evidence="2" key="1">
    <citation type="submission" date="2011-08" db="EMBL/GenBank/DDBJ databases">
        <title>The draft genome of Latimeria chalumnae.</title>
        <authorList>
            <person name="Di Palma F."/>
            <person name="Alfoldi J."/>
            <person name="Johnson J."/>
            <person name="Berlin A."/>
            <person name="Gnerre S."/>
            <person name="Jaffe D."/>
            <person name="MacCallum I."/>
            <person name="Young S."/>
            <person name="Walker B.J."/>
            <person name="Lander E."/>
            <person name="Lindblad-Toh K."/>
        </authorList>
    </citation>
    <scope>NUCLEOTIDE SEQUENCE [LARGE SCALE GENOMIC DNA]</scope>
    <source>
        <strain evidence="2">Wild caught</strain>
    </source>
</reference>
<gene>
    <name evidence="1" type="primary">RD3L</name>
</gene>
<dbReference type="KEGG" id="lcm:102359890"/>
<dbReference type="AlphaFoldDB" id="H3A9G0"/>
<dbReference type="PANTHER" id="PTHR28489">
    <property type="entry name" value="RENTINAL DEGENERATION 3-LIKE"/>
    <property type="match status" value="1"/>
</dbReference>
<dbReference type="InterPro" id="IPR028092">
    <property type="entry name" value="RD3"/>
</dbReference>
<sequence>MPLFGWMKWVKSDSYKPPQNSDSEAVTRTLMRELTWHMKERERLVQETENEQKLLHTGVDYIWLRSRESLKPPIAATERRKLEILCSQVQPCHTGTVLCRLREVLAENDALPWEVVYIFKRILKDFLAKTEEEKQQMKLMDTWTTKCTLKFKLPGAGLNNNESSKDEIPTISSYVDKSMQNMFPSFTERIWNLPYY</sequence>
<proteinExistence type="predicted"/>
<dbReference type="OrthoDB" id="9944259at2759"/>
<keyword evidence="2" id="KW-1185">Reference proteome</keyword>
<dbReference type="eggNOG" id="ENOG502QVRA">
    <property type="taxonomic scope" value="Eukaryota"/>
</dbReference>
<dbReference type="Pfam" id="PF14473">
    <property type="entry name" value="RD3"/>
    <property type="match status" value="1"/>
</dbReference>
<dbReference type="EMBL" id="AFYH01140304">
    <property type="status" value="NOT_ANNOTATED_CDS"/>
    <property type="molecule type" value="Genomic_DNA"/>
</dbReference>
<dbReference type="Bgee" id="ENSLACG00000005571">
    <property type="expression patterns" value="Expressed in chordate pharynx and 4 other cell types or tissues"/>
</dbReference>
<dbReference type="GeneTree" id="ENSGT00390000002089"/>
<dbReference type="HOGENOM" id="CLU_113153_0_0_1"/>
<protein>
    <submittedName>
        <fullName evidence="1">RD3 like</fullName>
    </submittedName>
</protein>
<reference evidence="1" key="2">
    <citation type="submission" date="2025-08" db="UniProtKB">
        <authorList>
            <consortium name="Ensembl"/>
        </authorList>
    </citation>
    <scope>IDENTIFICATION</scope>
</reference>
<dbReference type="PANTHER" id="PTHR28489:SF3">
    <property type="entry name" value="PROTEIN RD3-LIKE"/>
    <property type="match status" value="1"/>
</dbReference>
<name>H3A9G0_LATCH</name>
<dbReference type="Ensembl" id="ENSLACT00000006334.1">
    <property type="protein sequence ID" value="ENSLACP00000006281.1"/>
    <property type="gene ID" value="ENSLACG00000005571.1"/>
</dbReference>
<dbReference type="Proteomes" id="UP000008672">
    <property type="component" value="Unassembled WGS sequence"/>
</dbReference>
<dbReference type="InParanoid" id="H3A9G0"/>
<dbReference type="STRING" id="7897.ENSLACP00000006281"/>
<organism evidence="1 2">
    <name type="scientific">Latimeria chalumnae</name>
    <name type="common">Coelacanth</name>
    <dbReference type="NCBI Taxonomy" id="7897"/>
    <lineage>
        <taxon>Eukaryota</taxon>
        <taxon>Metazoa</taxon>
        <taxon>Chordata</taxon>
        <taxon>Craniata</taxon>
        <taxon>Vertebrata</taxon>
        <taxon>Euteleostomi</taxon>
        <taxon>Coelacanthiformes</taxon>
        <taxon>Coelacanthidae</taxon>
        <taxon>Latimeria</taxon>
    </lineage>
</organism>
<dbReference type="GeneID" id="102359890"/>